<evidence type="ECO:0000256" key="3">
    <source>
        <dbReference type="ARBA" id="ARBA00009014"/>
    </source>
</evidence>
<evidence type="ECO:0000256" key="12">
    <source>
        <dbReference type="SAM" id="MobiDB-lite"/>
    </source>
</evidence>
<keyword evidence="6 11" id="KW-0548">Nucleotidyltransferase</keyword>
<gene>
    <name evidence="11" type="primary">nadD</name>
    <name evidence="14" type="ORF">HUK82_16275</name>
</gene>
<evidence type="ECO:0000256" key="6">
    <source>
        <dbReference type="ARBA" id="ARBA00022695"/>
    </source>
</evidence>
<evidence type="ECO:0000256" key="11">
    <source>
        <dbReference type="HAMAP-Rule" id="MF_00244"/>
    </source>
</evidence>
<evidence type="ECO:0000259" key="13">
    <source>
        <dbReference type="Pfam" id="PF01467"/>
    </source>
</evidence>
<dbReference type="RefSeq" id="WP_176614916.1">
    <property type="nucleotide sequence ID" value="NZ_JABXXR010000273.1"/>
</dbReference>
<dbReference type="InterPro" id="IPR005248">
    <property type="entry name" value="NadD/NMNAT"/>
</dbReference>
<evidence type="ECO:0000256" key="9">
    <source>
        <dbReference type="ARBA" id="ARBA00023027"/>
    </source>
</evidence>
<comment type="caution">
    <text evidence="14">The sequence shown here is derived from an EMBL/GenBank/DDBJ whole genome shotgun (WGS) entry which is preliminary data.</text>
</comment>
<sequence length="222" mass="24348">MPVIPTWGDSRRVRIGLLGGSFNPVHAGHLAIARRALRVLDLDQVWLMVSPGNPLKPVEGMAPFEERLAGVRCVADGRRIVATDIERRLGTRYTVDTIARLRTRFPNVSFVWLMGADGLASLPRWRGWRRLAALVPIAVLPRPRYNVAALSGRAARTMVSDRRPARAARALPGRSGHAWAFLPGPQDGISATALRTMRSGARDPGQAPTQERPPSPENPRPT</sequence>
<dbReference type="PANTHER" id="PTHR39321">
    <property type="entry name" value="NICOTINATE-NUCLEOTIDE ADENYLYLTRANSFERASE-RELATED"/>
    <property type="match status" value="1"/>
</dbReference>
<keyword evidence="4 11" id="KW-0662">Pyridine nucleotide biosynthesis</keyword>
<dbReference type="PANTHER" id="PTHR39321:SF3">
    <property type="entry name" value="PHOSPHOPANTETHEINE ADENYLYLTRANSFERASE"/>
    <property type="match status" value="1"/>
</dbReference>
<keyword evidence="15" id="KW-1185">Reference proteome</keyword>
<dbReference type="NCBIfam" id="TIGR00125">
    <property type="entry name" value="cyt_tran_rel"/>
    <property type="match status" value="1"/>
</dbReference>
<dbReference type="EMBL" id="JABXXR010000273">
    <property type="protein sequence ID" value="NVN42103.1"/>
    <property type="molecule type" value="Genomic_DNA"/>
</dbReference>
<dbReference type="HAMAP" id="MF_00244">
    <property type="entry name" value="NaMN_adenylyltr"/>
    <property type="match status" value="1"/>
</dbReference>
<reference evidence="14 15" key="1">
    <citation type="submission" date="2020-06" db="EMBL/GenBank/DDBJ databases">
        <title>Description of novel acetic acid bacteria.</title>
        <authorList>
            <person name="Sombolestani A."/>
        </authorList>
    </citation>
    <scope>NUCLEOTIDE SEQUENCE [LARGE SCALE GENOMIC DNA]</scope>
    <source>
        <strain evidence="14 15">LMG 27010</strain>
    </source>
</reference>
<dbReference type="NCBIfam" id="TIGR00482">
    <property type="entry name" value="nicotinate (nicotinamide) nucleotide adenylyltransferase"/>
    <property type="match status" value="1"/>
</dbReference>
<dbReference type="GO" id="GO:0004515">
    <property type="term" value="F:nicotinate-nucleotide adenylyltransferase activity"/>
    <property type="evidence" value="ECO:0007669"/>
    <property type="project" value="UniProtKB-UniRule"/>
</dbReference>
<evidence type="ECO:0000313" key="14">
    <source>
        <dbReference type="EMBL" id="NVN42103.1"/>
    </source>
</evidence>
<evidence type="ECO:0000256" key="1">
    <source>
        <dbReference type="ARBA" id="ARBA00002324"/>
    </source>
</evidence>
<dbReference type="Gene3D" id="3.40.50.620">
    <property type="entry name" value="HUPs"/>
    <property type="match status" value="1"/>
</dbReference>
<comment type="function">
    <text evidence="1 11">Catalyzes the reversible adenylation of nicotinate mononucleotide (NaMN) to nicotinic acid adenine dinucleotide (NaAD).</text>
</comment>
<organism evidence="14 15">
    <name type="scientific">Ameyamaea chiangmaiensis</name>
    <dbReference type="NCBI Taxonomy" id="442969"/>
    <lineage>
        <taxon>Bacteria</taxon>
        <taxon>Pseudomonadati</taxon>
        <taxon>Pseudomonadota</taxon>
        <taxon>Alphaproteobacteria</taxon>
        <taxon>Acetobacterales</taxon>
        <taxon>Acetobacteraceae</taxon>
        <taxon>Ameyamaea</taxon>
    </lineage>
</organism>
<keyword evidence="5 11" id="KW-0808">Transferase</keyword>
<keyword evidence="9 11" id="KW-0520">NAD</keyword>
<evidence type="ECO:0000256" key="10">
    <source>
        <dbReference type="ARBA" id="ARBA00048721"/>
    </source>
</evidence>
<dbReference type="AlphaFoldDB" id="A0A850PH06"/>
<keyword evidence="8 11" id="KW-0067">ATP-binding</keyword>
<comment type="similarity">
    <text evidence="3 11">Belongs to the NadD family.</text>
</comment>
<comment type="pathway">
    <text evidence="2 11">Cofactor biosynthesis; NAD(+) biosynthesis; deamido-NAD(+) from nicotinate D-ribonucleotide: step 1/1.</text>
</comment>
<dbReference type="InterPro" id="IPR004821">
    <property type="entry name" value="Cyt_trans-like"/>
</dbReference>
<dbReference type="CDD" id="cd02165">
    <property type="entry name" value="NMNAT"/>
    <property type="match status" value="1"/>
</dbReference>
<keyword evidence="7 11" id="KW-0547">Nucleotide-binding</keyword>
<dbReference type="SUPFAM" id="SSF52374">
    <property type="entry name" value="Nucleotidylyl transferase"/>
    <property type="match status" value="1"/>
</dbReference>
<evidence type="ECO:0000256" key="7">
    <source>
        <dbReference type="ARBA" id="ARBA00022741"/>
    </source>
</evidence>
<evidence type="ECO:0000256" key="5">
    <source>
        <dbReference type="ARBA" id="ARBA00022679"/>
    </source>
</evidence>
<evidence type="ECO:0000313" key="15">
    <source>
        <dbReference type="Proteomes" id="UP000585665"/>
    </source>
</evidence>
<comment type="catalytic activity">
    <reaction evidence="10 11">
        <text>nicotinate beta-D-ribonucleotide + ATP + H(+) = deamido-NAD(+) + diphosphate</text>
        <dbReference type="Rhea" id="RHEA:22860"/>
        <dbReference type="ChEBI" id="CHEBI:15378"/>
        <dbReference type="ChEBI" id="CHEBI:30616"/>
        <dbReference type="ChEBI" id="CHEBI:33019"/>
        <dbReference type="ChEBI" id="CHEBI:57502"/>
        <dbReference type="ChEBI" id="CHEBI:58437"/>
        <dbReference type="EC" id="2.7.7.18"/>
    </reaction>
</comment>
<dbReference type="InterPro" id="IPR014729">
    <property type="entry name" value="Rossmann-like_a/b/a_fold"/>
</dbReference>
<dbReference type="Pfam" id="PF01467">
    <property type="entry name" value="CTP_transf_like"/>
    <property type="match status" value="1"/>
</dbReference>
<protein>
    <recommendedName>
        <fullName evidence="11">Probable nicotinate-nucleotide adenylyltransferase</fullName>
        <ecNumber evidence="11">2.7.7.18</ecNumber>
    </recommendedName>
    <alternativeName>
        <fullName evidence="11">Deamido-NAD(+) diphosphorylase</fullName>
    </alternativeName>
    <alternativeName>
        <fullName evidence="11">Deamido-NAD(+) pyrophosphorylase</fullName>
    </alternativeName>
    <alternativeName>
        <fullName evidence="11">Nicotinate mononucleotide adenylyltransferase</fullName>
        <shortName evidence="11">NaMN adenylyltransferase</shortName>
    </alternativeName>
</protein>
<evidence type="ECO:0000256" key="8">
    <source>
        <dbReference type="ARBA" id="ARBA00022840"/>
    </source>
</evidence>
<dbReference type="Proteomes" id="UP000585665">
    <property type="component" value="Unassembled WGS sequence"/>
</dbReference>
<dbReference type="GO" id="GO:0009435">
    <property type="term" value="P:NAD+ biosynthetic process"/>
    <property type="evidence" value="ECO:0007669"/>
    <property type="project" value="UniProtKB-UniRule"/>
</dbReference>
<dbReference type="GO" id="GO:0005524">
    <property type="term" value="F:ATP binding"/>
    <property type="evidence" value="ECO:0007669"/>
    <property type="project" value="UniProtKB-KW"/>
</dbReference>
<evidence type="ECO:0000256" key="2">
    <source>
        <dbReference type="ARBA" id="ARBA00005019"/>
    </source>
</evidence>
<dbReference type="UniPathway" id="UPA00253">
    <property type="reaction ID" value="UER00332"/>
</dbReference>
<name>A0A850PH06_9PROT</name>
<feature type="region of interest" description="Disordered" evidence="12">
    <location>
        <begin position="190"/>
        <end position="222"/>
    </location>
</feature>
<feature type="domain" description="Cytidyltransferase-like" evidence="13">
    <location>
        <begin position="17"/>
        <end position="196"/>
    </location>
</feature>
<feature type="compositionally biased region" description="Pro residues" evidence="12">
    <location>
        <begin position="211"/>
        <end position="222"/>
    </location>
</feature>
<accession>A0A850PH06</accession>
<proteinExistence type="inferred from homology"/>
<dbReference type="EC" id="2.7.7.18" evidence="11"/>
<evidence type="ECO:0000256" key="4">
    <source>
        <dbReference type="ARBA" id="ARBA00022642"/>
    </source>
</evidence>
<dbReference type="NCBIfam" id="NF000843">
    <property type="entry name" value="PRK00071.2-2"/>
    <property type="match status" value="1"/>
</dbReference>